<keyword evidence="5 8" id="KW-0732">Signal</keyword>
<keyword evidence="3" id="KW-1134">Transmembrane beta strand</keyword>
<accession>A0ABQ5UAQ5</accession>
<evidence type="ECO:0000256" key="5">
    <source>
        <dbReference type="ARBA" id="ARBA00022729"/>
    </source>
</evidence>
<dbReference type="PANTHER" id="PTHR35093">
    <property type="entry name" value="OUTER MEMBRANE PROTEIN NMB0088-RELATED"/>
    <property type="match status" value="1"/>
</dbReference>
<dbReference type="SUPFAM" id="SSF56935">
    <property type="entry name" value="Porins"/>
    <property type="match status" value="1"/>
</dbReference>
<comment type="subcellular location">
    <subcellularLocation>
        <location evidence="1">Cell outer membrane</location>
        <topology evidence="1">Multi-pass membrane protein</topology>
    </subcellularLocation>
</comment>
<gene>
    <name evidence="9" type="ORF">GCM10007913_09700</name>
</gene>
<organism evidence="9 10">
    <name type="scientific">Devosia yakushimensis</name>
    <dbReference type="NCBI Taxonomy" id="470028"/>
    <lineage>
        <taxon>Bacteria</taxon>
        <taxon>Pseudomonadati</taxon>
        <taxon>Pseudomonadota</taxon>
        <taxon>Alphaproteobacteria</taxon>
        <taxon>Hyphomicrobiales</taxon>
        <taxon>Devosiaceae</taxon>
        <taxon>Devosia</taxon>
    </lineage>
</organism>
<evidence type="ECO:0000256" key="1">
    <source>
        <dbReference type="ARBA" id="ARBA00004571"/>
    </source>
</evidence>
<dbReference type="RefSeq" id="WP_284388473.1">
    <property type="nucleotide sequence ID" value="NZ_BSNG01000001.1"/>
</dbReference>
<feature type="chain" id="PRO_5047401155" evidence="8">
    <location>
        <begin position="26"/>
        <end position="374"/>
    </location>
</feature>
<evidence type="ECO:0000256" key="7">
    <source>
        <dbReference type="ARBA" id="ARBA00023237"/>
    </source>
</evidence>
<dbReference type="InterPro" id="IPR005017">
    <property type="entry name" value="OMPP1/FadL/TodX"/>
</dbReference>
<evidence type="ECO:0000256" key="8">
    <source>
        <dbReference type="SAM" id="SignalP"/>
    </source>
</evidence>
<comment type="caution">
    <text evidence="9">The sequence shown here is derived from an EMBL/GenBank/DDBJ whole genome shotgun (WGS) entry which is preliminary data.</text>
</comment>
<dbReference type="Pfam" id="PF03349">
    <property type="entry name" value="Toluene_X"/>
    <property type="match status" value="1"/>
</dbReference>
<reference evidence="9" key="2">
    <citation type="submission" date="2023-01" db="EMBL/GenBank/DDBJ databases">
        <title>Draft genome sequence of Devosia yakushimensis strain NBRC 103855.</title>
        <authorList>
            <person name="Sun Q."/>
            <person name="Mori K."/>
        </authorList>
    </citation>
    <scope>NUCLEOTIDE SEQUENCE</scope>
    <source>
        <strain evidence="9">NBRC 103855</strain>
    </source>
</reference>
<dbReference type="Proteomes" id="UP001161406">
    <property type="component" value="Unassembled WGS sequence"/>
</dbReference>
<protein>
    <submittedName>
        <fullName evidence="9">Long-chain fatty acid transporter</fullName>
    </submittedName>
</protein>
<evidence type="ECO:0000313" key="10">
    <source>
        <dbReference type="Proteomes" id="UP001161406"/>
    </source>
</evidence>
<feature type="signal peptide" evidence="8">
    <location>
        <begin position="1"/>
        <end position="25"/>
    </location>
</feature>
<keyword evidence="4" id="KW-0812">Transmembrane</keyword>
<keyword evidence="7" id="KW-0998">Cell outer membrane</keyword>
<evidence type="ECO:0000256" key="6">
    <source>
        <dbReference type="ARBA" id="ARBA00023136"/>
    </source>
</evidence>
<keyword evidence="10" id="KW-1185">Reference proteome</keyword>
<sequence length="374" mass="38595">MLRSLIRSIALSAVIAPATIGAAHAGGLEANGYNWDLLFDPGTYVGKGTVTRVIIDHDITSLAAPGLGTVATSSNRTYYNFAAKADLIDNASCLVSAQNPWGSGTDRLLPYAAATGQSVRERITSNDLGLTCAYGFAVGPGSLSIIGGVSAQSLDYEALVPALLPGPTLGTLPVELDGNGFGWRIGAAYEVPEIALRVSAIYNAAIDYDLSGTFSAGLPAAASVTTPQTFEVKAQSGIAPGWLVLGGIKWVDWSAVDALTVTTPGPTLTTVLNYEDGWTVSAGVGHQLTEDLTVLAGLTWDRGTSRENGAGVLANGTQSDRWGANLGAAYKPSENFELSGGVSYSMIESGTNALGETWDTGSVLAFSFSAKASF</sequence>
<keyword evidence="6" id="KW-0472">Membrane</keyword>
<dbReference type="Gene3D" id="2.40.160.60">
    <property type="entry name" value="Outer membrane protein transport protein (OMPP1/FadL/TodX)"/>
    <property type="match status" value="1"/>
</dbReference>
<name>A0ABQ5UAQ5_9HYPH</name>
<evidence type="ECO:0000256" key="3">
    <source>
        <dbReference type="ARBA" id="ARBA00022452"/>
    </source>
</evidence>
<reference evidence="9" key="1">
    <citation type="journal article" date="2014" name="Int. J. Syst. Evol. Microbiol.">
        <title>Complete genome of a new Firmicutes species belonging to the dominant human colonic microbiota ('Ruminococcus bicirculans') reveals two chromosomes and a selective capacity to utilize plant glucans.</title>
        <authorList>
            <consortium name="NISC Comparative Sequencing Program"/>
            <person name="Wegmann U."/>
            <person name="Louis P."/>
            <person name="Goesmann A."/>
            <person name="Henrissat B."/>
            <person name="Duncan S.H."/>
            <person name="Flint H.J."/>
        </authorList>
    </citation>
    <scope>NUCLEOTIDE SEQUENCE</scope>
    <source>
        <strain evidence="9">NBRC 103855</strain>
    </source>
</reference>
<evidence type="ECO:0000256" key="2">
    <source>
        <dbReference type="ARBA" id="ARBA00008163"/>
    </source>
</evidence>
<proteinExistence type="inferred from homology"/>
<comment type="similarity">
    <text evidence="2">Belongs to the OmpP1/FadL family.</text>
</comment>
<evidence type="ECO:0000256" key="4">
    <source>
        <dbReference type="ARBA" id="ARBA00022692"/>
    </source>
</evidence>
<evidence type="ECO:0000313" key="9">
    <source>
        <dbReference type="EMBL" id="GLQ09038.1"/>
    </source>
</evidence>
<dbReference type="EMBL" id="BSNG01000001">
    <property type="protein sequence ID" value="GLQ09038.1"/>
    <property type="molecule type" value="Genomic_DNA"/>
</dbReference>
<dbReference type="PANTHER" id="PTHR35093:SF8">
    <property type="entry name" value="OUTER MEMBRANE PROTEIN NMB0088-RELATED"/>
    <property type="match status" value="1"/>
</dbReference>